<keyword evidence="2" id="KW-0479">Metal-binding</keyword>
<evidence type="ECO:0000259" key="8">
    <source>
        <dbReference type="PROSITE" id="PS50157"/>
    </source>
</evidence>
<dbReference type="GO" id="GO:0009788">
    <property type="term" value="P:negative regulation of abscisic acid-activated signaling pathway"/>
    <property type="evidence" value="ECO:0007669"/>
    <property type="project" value="InterPro"/>
</dbReference>
<evidence type="ECO:0000256" key="3">
    <source>
        <dbReference type="ARBA" id="ARBA00022771"/>
    </source>
</evidence>
<dbReference type="Pfam" id="PF13912">
    <property type="entry name" value="zf-C2H2_6"/>
    <property type="match status" value="1"/>
</dbReference>
<dbReference type="PANTHER" id="PTHR47287">
    <property type="entry name" value="C2H2 AND C2HC ZINC FINGERS SUPERFAMILY PROTEIN"/>
    <property type="match status" value="1"/>
</dbReference>
<evidence type="ECO:0000256" key="5">
    <source>
        <dbReference type="ARBA" id="ARBA00023242"/>
    </source>
</evidence>
<dbReference type="PROSITE" id="PS50157">
    <property type="entry name" value="ZINC_FINGER_C2H2_2"/>
    <property type="match status" value="1"/>
</dbReference>
<feature type="compositionally biased region" description="Polar residues" evidence="7">
    <location>
        <begin position="14"/>
        <end position="28"/>
    </location>
</feature>
<dbReference type="PROSITE" id="PS00028">
    <property type="entry name" value="ZINC_FINGER_C2H2_1"/>
    <property type="match status" value="1"/>
</dbReference>
<evidence type="ECO:0000256" key="2">
    <source>
        <dbReference type="ARBA" id="ARBA00022723"/>
    </source>
</evidence>
<keyword evidence="4" id="KW-0862">Zinc</keyword>
<keyword evidence="10" id="KW-1185">Reference proteome</keyword>
<organism evidence="9 10">
    <name type="scientific">Trifolium subterraneum</name>
    <name type="common">Subterranean clover</name>
    <dbReference type="NCBI Taxonomy" id="3900"/>
    <lineage>
        <taxon>Eukaryota</taxon>
        <taxon>Viridiplantae</taxon>
        <taxon>Streptophyta</taxon>
        <taxon>Embryophyta</taxon>
        <taxon>Tracheophyta</taxon>
        <taxon>Spermatophyta</taxon>
        <taxon>Magnoliopsida</taxon>
        <taxon>eudicotyledons</taxon>
        <taxon>Gunneridae</taxon>
        <taxon>Pentapetalae</taxon>
        <taxon>rosids</taxon>
        <taxon>fabids</taxon>
        <taxon>Fabales</taxon>
        <taxon>Fabaceae</taxon>
        <taxon>Papilionoideae</taxon>
        <taxon>50 kb inversion clade</taxon>
        <taxon>NPAAA clade</taxon>
        <taxon>Hologalegina</taxon>
        <taxon>IRL clade</taxon>
        <taxon>Trifolieae</taxon>
        <taxon>Trifolium</taxon>
    </lineage>
</organism>
<dbReference type="GO" id="GO:0005634">
    <property type="term" value="C:nucleus"/>
    <property type="evidence" value="ECO:0007669"/>
    <property type="project" value="UniProtKB-SubCell"/>
</dbReference>
<feature type="region of interest" description="Disordered" evidence="7">
    <location>
        <begin position="1"/>
        <end position="34"/>
    </location>
</feature>
<feature type="domain" description="C2H2-type" evidence="8">
    <location>
        <begin position="87"/>
        <end position="114"/>
    </location>
</feature>
<evidence type="ECO:0000256" key="6">
    <source>
        <dbReference type="PROSITE-ProRule" id="PRU00042"/>
    </source>
</evidence>
<dbReference type="InterPro" id="IPR013087">
    <property type="entry name" value="Znf_C2H2_type"/>
</dbReference>
<dbReference type="Gene3D" id="3.30.160.60">
    <property type="entry name" value="Classic Zinc Finger"/>
    <property type="match status" value="1"/>
</dbReference>
<accession>A0A2Z6N2C2</accession>
<feature type="compositionally biased region" description="Basic and acidic residues" evidence="7">
    <location>
        <begin position="70"/>
        <end position="82"/>
    </location>
</feature>
<evidence type="ECO:0000256" key="4">
    <source>
        <dbReference type="ARBA" id="ARBA00022833"/>
    </source>
</evidence>
<feature type="region of interest" description="Disordered" evidence="7">
    <location>
        <begin position="52"/>
        <end position="82"/>
    </location>
</feature>
<keyword evidence="3 6" id="KW-0863">Zinc-finger</keyword>
<reference evidence="10" key="1">
    <citation type="journal article" date="2017" name="Front. Plant Sci.">
        <title>Climate Clever Clovers: New Paradigm to Reduce the Environmental Footprint of Ruminants by Breeding Low Methanogenic Forages Utilizing Haplotype Variation.</title>
        <authorList>
            <person name="Kaur P."/>
            <person name="Appels R."/>
            <person name="Bayer P.E."/>
            <person name="Keeble-Gagnere G."/>
            <person name="Wang J."/>
            <person name="Hirakawa H."/>
            <person name="Shirasawa K."/>
            <person name="Vercoe P."/>
            <person name="Stefanova K."/>
            <person name="Durmic Z."/>
            <person name="Nichols P."/>
            <person name="Revell C."/>
            <person name="Isobe S.N."/>
            <person name="Edwards D."/>
            <person name="Erskine W."/>
        </authorList>
    </citation>
    <scope>NUCLEOTIDE SEQUENCE [LARGE SCALE GENOMIC DNA]</scope>
    <source>
        <strain evidence="10">cv. Daliak</strain>
    </source>
</reference>
<comment type="subcellular location">
    <subcellularLocation>
        <location evidence="1">Nucleus</location>
    </subcellularLocation>
</comment>
<sequence length="267" mass="29316">MASQSSSNTSTSQHQDVNKQNQHPNSESNKIDFVKLSKDDLVRGSKVQEHNFLNPIQVGSSSSFPNNNNEGKDENNNEKKTSDSKFYSCNYCKGQYSSLQALGGHQNAHKAERAIQMKLIKQRYEGSSSDLGQPRFNPYLNYPITPFTTYNYRPLGGPLGVRMDSMIQKSPYFSPRPFGYGGLRLHDIFNPSLLSMRNNSGAASLGIGGATTSRIEDQVGTSNRNDAILRIGESSTNIVAPTNIVANIVEEPSDDSESSGLDLSLKL</sequence>
<evidence type="ECO:0000256" key="7">
    <source>
        <dbReference type="SAM" id="MobiDB-lite"/>
    </source>
</evidence>
<evidence type="ECO:0000256" key="1">
    <source>
        <dbReference type="ARBA" id="ARBA00004123"/>
    </source>
</evidence>
<dbReference type="GO" id="GO:0008270">
    <property type="term" value="F:zinc ion binding"/>
    <property type="evidence" value="ECO:0007669"/>
    <property type="project" value="UniProtKB-KW"/>
</dbReference>
<dbReference type="InterPro" id="IPR036236">
    <property type="entry name" value="Znf_C2H2_sf"/>
</dbReference>
<dbReference type="OrthoDB" id="1736050at2759"/>
<dbReference type="SUPFAM" id="SSF57667">
    <property type="entry name" value="beta-beta-alpha zinc fingers"/>
    <property type="match status" value="1"/>
</dbReference>
<protein>
    <recommendedName>
        <fullName evidence="8">C2H2-type domain-containing protein</fullName>
    </recommendedName>
</protein>
<dbReference type="Proteomes" id="UP000242715">
    <property type="component" value="Unassembled WGS sequence"/>
</dbReference>
<evidence type="ECO:0000313" key="10">
    <source>
        <dbReference type="Proteomes" id="UP000242715"/>
    </source>
</evidence>
<proteinExistence type="predicted"/>
<name>A0A2Z6N2C2_TRISU</name>
<evidence type="ECO:0000313" key="9">
    <source>
        <dbReference type="EMBL" id="GAU23207.1"/>
    </source>
</evidence>
<dbReference type="AlphaFoldDB" id="A0A2Z6N2C2"/>
<gene>
    <name evidence="9" type="ORF">TSUD_172350</name>
</gene>
<dbReference type="EMBL" id="DF973265">
    <property type="protein sequence ID" value="GAU23207.1"/>
    <property type="molecule type" value="Genomic_DNA"/>
</dbReference>
<keyword evidence="5" id="KW-0539">Nucleus</keyword>
<dbReference type="PANTHER" id="PTHR47287:SF9">
    <property type="entry name" value="ZINC FINGER PROTEIN 4-LIKE"/>
    <property type="match status" value="1"/>
</dbReference>
<dbReference type="InterPro" id="IPR044246">
    <property type="entry name" value="ZFP3-like"/>
</dbReference>
<feature type="compositionally biased region" description="Low complexity" evidence="7">
    <location>
        <begin position="1"/>
        <end position="13"/>
    </location>
</feature>